<reference evidence="2 3" key="1">
    <citation type="submission" date="2023-11" db="EMBL/GenBank/DDBJ databases">
        <title>Halocaridina rubra genome assembly.</title>
        <authorList>
            <person name="Smith C."/>
        </authorList>
    </citation>
    <scope>NUCLEOTIDE SEQUENCE [LARGE SCALE GENOMIC DNA]</scope>
    <source>
        <strain evidence="2">EP-1</strain>
        <tissue evidence="2">Whole</tissue>
    </source>
</reference>
<feature type="non-terminal residue" evidence="2">
    <location>
        <position position="1"/>
    </location>
</feature>
<dbReference type="EMBL" id="JAXCGZ010022938">
    <property type="protein sequence ID" value="KAK7020683.1"/>
    <property type="molecule type" value="Genomic_DNA"/>
</dbReference>
<organism evidence="2 3">
    <name type="scientific">Halocaridina rubra</name>
    <name type="common">Hawaiian red shrimp</name>
    <dbReference type="NCBI Taxonomy" id="373956"/>
    <lineage>
        <taxon>Eukaryota</taxon>
        <taxon>Metazoa</taxon>
        <taxon>Ecdysozoa</taxon>
        <taxon>Arthropoda</taxon>
        <taxon>Crustacea</taxon>
        <taxon>Multicrustacea</taxon>
        <taxon>Malacostraca</taxon>
        <taxon>Eumalacostraca</taxon>
        <taxon>Eucarida</taxon>
        <taxon>Decapoda</taxon>
        <taxon>Pleocyemata</taxon>
        <taxon>Caridea</taxon>
        <taxon>Atyoidea</taxon>
        <taxon>Atyidae</taxon>
        <taxon>Halocaridina</taxon>
    </lineage>
</organism>
<dbReference type="AlphaFoldDB" id="A0AAN8WAC4"/>
<sequence>FNLRDCPSNVMVTRSGNSPERSNSNHNSDSADTFFRNNNNNSQFAITNYDSTSFGATATAPHTTNNRAIWTTNVPNRQGNLRAANANAGNVGAGIATTAVPKGAEGNVANPGLNLAGGGAMSPASSQQYKNSAGRIGGGTVLIMELLMIVLLLSQ</sequence>
<evidence type="ECO:0000313" key="2">
    <source>
        <dbReference type="EMBL" id="KAK7020683.1"/>
    </source>
</evidence>
<protein>
    <submittedName>
        <fullName evidence="2">Uncharacterized protein</fullName>
    </submittedName>
</protein>
<feature type="region of interest" description="Disordered" evidence="1">
    <location>
        <begin position="1"/>
        <end position="36"/>
    </location>
</feature>
<name>A0AAN8WAC4_HALRR</name>
<proteinExistence type="predicted"/>
<keyword evidence="3" id="KW-1185">Reference proteome</keyword>
<evidence type="ECO:0000256" key="1">
    <source>
        <dbReference type="SAM" id="MobiDB-lite"/>
    </source>
</evidence>
<comment type="caution">
    <text evidence="2">The sequence shown here is derived from an EMBL/GenBank/DDBJ whole genome shotgun (WGS) entry which is preliminary data.</text>
</comment>
<evidence type="ECO:0000313" key="3">
    <source>
        <dbReference type="Proteomes" id="UP001381693"/>
    </source>
</evidence>
<accession>A0AAN8WAC4</accession>
<dbReference type="Proteomes" id="UP001381693">
    <property type="component" value="Unassembled WGS sequence"/>
</dbReference>
<feature type="compositionally biased region" description="Polar residues" evidence="1">
    <location>
        <begin position="10"/>
        <end position="36"/>
    </location>
</feature>
<gene>
    <name evidence="2" type="ORF">SK128_007728</name>
</gene>